<dbReference type="Pfam" id="PF00027">
    <property type="entry name" value="cNMP_binding"/>
    <property type="match status" value="1"/>
</dbReference>
<dbReference type="SMART" id="SM00448">
    <property type="entry name" value="REC"/>
    <property type="match status" value="1"/>
</dbReference>
<dbReference type="PROSITE" id="PS50042">
    <property type="entry name" value="CNMP_BINDING_3"/>
    <property type="match status" value="1"/>
</dbReference>
<evidence type="ECO:0000256" key="3">
    <source>
        <dbReference type="ARBA" id="ARBA00023163"/>
    </source>
</evidence>
<feature type="domain" description="HTH crp-type" evidence="7">
    <location>
        <begin position="269"/>
        <end position="340"/>
    </location>
</feature>
<dbReference type="GO" id="GO:0003677">
    <property type="term" value="F:DNA binding"/>
    <property type="evidence" value="ECO:0007669"/>
    <property type="project" value="UniProtKB-KW"/>
</dbReference>
<dbReference type="InterPro" id="IPR036388">
    <property type="entry name" value="WH-like_DNA-bd_sf"/>
</dbReference>
<dbReference type="Gene3D" id="1.10.10.10">
    <property type="entry name" value="Winged helix-like DNA-binding domain superfamily/Winged helix DNA-binding domain"/>
    <property type="match status" value="1"/>
</dbReference>
<name>A0A327QF44_9BACT</name>
<dbReference type="GO" id="GO:0005829">
    <property type="term" value="C:cytosol"/>
    <property type="evidence" value="ECO:0007669"/>
    <property type="project" value="TreeGrafter"/>
</dbReference>
<dbReference type="InterPro" id="IPR000595">
    <property type="entry name" value="cNMP-bd_dom"/>
</dbReference>
<keyword evidence="2" id="KW-0238">DNA-binding</keyword>
<dbReference type="Gene3D" id="3.40.50.2300">
    <property type="match status" value="1"/>
</dbReference>
<feature type="domain" description="Response regulatory" evidence="6">
    <location>
        <begin position="3"/>
        <end position="119"/>
    </location>
</feature>
<dbReference type="AlphaFoldDB" id="A0A327QF44"/>
<accession>A0A327QF44</accession>
<keyword evidence="3" id="KW-0804">Transcription</keyword>
<dbReference type="InterPro" id="IPR018490">
    <property type="entry name" value="cNMP-bd_dom_sf"/>
</dbReference>
<dbReference type="GO" id="GO:0003700">
    <property type="term" value="F:DNA-binding transcription factor activity"/>
    <property type="evidence" value="ECO:0007669"/>
    <property type="project" value="TreeGrafter"/>
</dbReference>
<dbReference type="SUPFAM" id="SSF51206">
    <property type="entry name" value="cAMP-binding domain-like"/>
    <property type="match status" value="1"/>
</dbReference>
<gene>
    <name evidence="8" type="ORF">LX64_03407</name>
</gene>
<dbReference type="RefSeq" id="WP_111598838.1">
    <property type="nucleotide sequence ID" value="NZ_QLLL01000006.1"/>
</dbReference>
<dbReference type="Gene3D" id="2.60.120.10">
    <property type="entry name" value="Jelly Rolls"/>
    <property type="match status" value="1"/>
</dbReference>
<sequence>MLTLLLINNDHLATEDMAAVLRLEEYEVLIAGTGELGIELAQENLPSLIICKTGMPGIDAFGVMKAVRKRDALNLVPFVFWSDEWNPHTFRTAMDEGADDFIFPPFNNHNLLTLVKNRIKRSQQQLKKARKLSTEGNTTVTQAIHQLISNRNTIRLAPYETVYKEGGIPRNFYYILSGKVKTVKTHNDGKELVIGLYKKKDFFGYMAILENTHYLATAITMEETELVVIPKEDAIDILEQSPSILNRLILMLANNLTEKEERLVSIAYNSLRNKVASALIHLRDKYKSDDQHPFKISIPRDELASIAGTATESLIRTLHDFKSEKLIQIAKGKIELLHEEKLERIANK</sequence>
<evidence type="ECO:0000256" key="1">
    <source>
        <dbReference type="ARBA" id="ARBA00023015"/>
    </source>
</evidence>
<dbReference type="OrthoDB" id="667966at2"/>
<dbReference type="SMART" id="SM00100">
    <property type="entry name" value="cNMP"/>
    <property type="match status" value="1"/>
</dbReference>
<evidence type="ECO:0000256" key="4">
    <source>
        <dbReference type="PROSITE-ProRule" id="PRU00169"/>
    </source>
</evidence>
<keyword evidence="9" id="KW-1185">Reference proteome</keyword>
<dbReference type="InterPro" id="IPR014710">
    <property type="entry name" value="RmlC-like_jellyroll"/>
</dbReference>
<dbReference type="GO" id="GO:0000160">
    <property type="term" value="P:phosphorelay signal transduction system"/>
    <property type="evidence" value="ECO:0007669"/>
    <property type="project" value="InterPro"/>
</dbReference>
<evidence type="ECO:0000313" key="9">
    <source>
        <dbReference type="Proteomes" id="UP000249547"/>
    </source>
</evidence>
<organism evidence="8 9">
    <name type="scientific">Chitinophaga skermanii</name>
    <dbReference type="NCBI Taxonomy" id="331697"/>
    <lineage>
        <taxon>Bacteria</taxon>
        <taxon>Pseudomonadati</taxon>
        <taxon>Bacteroidota</taxon>
        <taxon>Chitinophagia</taxon>
        <taxon>Chitinophagales</taxon>
        <taxon>Chitinophagaceae</taxon>
        <taxon>Chitinophaga</taxon>
    </lineage>
</organism>
<comment type="caution">
    <text evidence="8">The sequence shown here is derived from an EMBL/GenBank/DDBJ whole genome shotgun (WGS) entry which is preliminary data.</text>
</comment>
<reference evidence="8 9" key="1">
    <citation type="submission" date="2018-06" db="EMBL/GenBank/DDBJ databases">
        <title>Genomic Encyclopedia of Archaeal and Bacterial Type Strains, Phase II (KMG-II): from individual species to whole genera.</title>
        <authorList>
            <person name="Goeker M."/>
        </authorList>
    </citation>
    <scope>NUCLEOTIDE SEQUENCE [LARGE SCALE GENOMIC DNA]</scope>
    <source>
        <strain evidence="8 9">DSM 23857</strain>
    </source>
</reference>
<protein>
    <submittedName>
        <fullName evidence="8">CRP-like cAMP-binding protein</fullName>
    </submittedName>
</protein>
<dbReference type="PROSITE" id="PS50110">
    <property type="entry name" value="RESPONSE_REGULATORY"/>
    <property type="match status" value="1"/>
</dbReference>
<dbReference type="EMBL" id="QLLL01000006">
    <property type="protein sequence ID" value="RAJ02394.1"/>
    <property type="molecule type" value="Genomic_DNA"/>
</dbReference>
<dbReference type="SUPFAM" id="SSF52172">
    <property type="entry name" value="CheY-like"/>
    <property type="match status" value="1"/>
</dbReference>
<evidence type="ECO:0000259" key="6">
    <source>
        <dbReference type="PROSITE" id="PS50110"/>
    </source>
</evidence>
<keyword evidence="1" id="KW-0805">Transcription regulation</keyword>
<feature type="domain" description="Cyclic nucleotide-binding" evidence="5">
    <location>
        <begin position="160"/>
        <end position="255"/>
    </location>
</feature>
<dbReference type="InterPro" id="IPR001789">
    <property type="entry name" value="Sig_transdc_resp-reg_receiver"/>
</dbReference>
<dbReference type="CDD" id="cd00038">
    <property type="entry name" value="CAP_ED"/>
    <property type="match status" value="1"/>
</dbReference>
<dbReference type="InterPro" id="IPR036390">
    <property type="entry name" value="WH_DNA-bd_sf"/>
</dbReference>
<dbReference type="InterPro" id="IPR012318">
    <property type="entry name" value="HTH_CRP"/>
</dbReference>
<evidence type="ECO:0000313" key="8">
    <source>
        <dbReference type="EMBL" id="RAJ02394.1"/>
    </source>
</evidence>
<evidence type="ECO:0000256" key="2">
    <source>
        <dbReference type="ARBA" id="ARBA00023125"/>
    </source>
</evidence>
<evidence type="ECO:0000259" key="7">
    <source>
        <dbReference type="PROSITE" id="PS51063"/>
    </source>
</evidence>
<proteinExistence type="predicted"/>
<dbReference type="Proteomes" id="UP000249547">
    <property type="component" value="Unassembled WGS sequence"/>
</dbReference>
<dbReference type="Pfam" id="PF00072">
    <property type="entry name" value="Response_reg"/>
    <property type="match status" value="1"/>
</dbReference>
<dbReference type="SMART" id="SM00419">
    <property type="entry name" value="HTH_CRP"/>
    <property type="match status" value="1"/>
</dbReference>
<dbReference type="Pfam" id="PF13545">
    <property type="entry name" value="HTH_Crp_2"/>
    <property type="match status" value="1"/>
</dbReference>
<dbReference type="PANTHER" id="PTHR24567:SF74">
    <property type="entry name" value="HTH-TYPE TRANSCRIPTIONAL REGULATOR ARCR"/>
    <property type="match status" value="1"/>
</dbReference>
<dbReference type="PROSITE" id="PS51063">
    <property type="entry name" value="HTH_CRP_2"/>
    <property type="match status" value="1"/>
</dbReference>
<comment type="caution">
    <text evidence="4">Lacks conserved residue(s) required for the propagation of feature annotation.</text>
</comment>
<evidence type="ECO:0000259" key="5">
    <source>
        <dbReference type="PROSITE" id="PS50042"/>
    </source>
</evidence>
<dbReference type="InterPro" id="IPR050397">
    <property type="entry name" value="Env_Response_Regulators"/>
</dbReference>
<dbReference type="SUPFAM" id="SSF46785">
    <property type="entry name" value="Winged helix' DNA-binding domain"/>
    <property type="match status" value="1"/>
</dbReference>
<dbReference type="InterPro" id="IPR011006">
    <property type="entry name" value="CheY-like_superfamily"/>
</dbReference>
<dbReference type="PANTHER" id="PTHR24567">
    <property type="entry name" value="CRP FAMILY TRANSCRIPTIONAL REGULATORY PROTEIN"/>
    <property type="match status" value="1"/>
</dbReference>